<name>A0A2N9HT91_FAGSY</name>
<evidence type="ECO:0000313" key="3">
    <source>
        <dbReference type="EMBL" id="SPD15542.1"/>
    </source>
</evidence>
<reference evidence="3" key="1">
    <citation type="submission" date="2018-02" db="EMBL/GenBank/DDBJ databases">
        <authorList>
            <person name="Cohen D.B."/>
            <person name="Kent A.D."/>
        </authorList>
    </citation>
    <scope>NUCLEOTIDE SEQUENCE</scope>
</reference>
<dbReference type="EMBL" id="OIVN01004451">
    <property type="protein sequence ID" value="SPD17536.1"/>
    <property type="molecule type" value="Genomic_DNA"/>
</dbReference>
<dbReference type="InterPro" id="IPR040389">
    <property type="entry name" value="SMR"/>
</dbReference>
<gene>
    <name evidence="3" type="ORF">FSB_LOCUS43424</name>
    <name evidence="4" type="ORF">FSB_LOCUS45418</name>
</gene>
<dbReference type="EMBL" id="OIVN01004113">
    <property type="protein sequence ID" value="SPD15542.1"/>
    <property type="molecule type" value="Genomic_DNA"/>
</dbReference>
<proteinExistence type="predicted"/>
<organism evidence="3">
    <name type="scientific">Fagus sylvatica</name>
    <name type="common">Beechnut</name>
    <dbReference type="NCBI Taxonomy" id="28930"/>
    <lineage>
        <taxon>Eukaryota</taxon>
        <taxon>Viridiplantae</taxon>
        <taxon>Streptophyta</taxon>
        <taxon>Embryophyta</taxon>
        <taxon>Tracheophyta</taxon>
        <taxon>Spermatophyta</taxon>
        <taxon>Magnoliopsida</taxon>
        <taxon>eudicotyledons</taxon>
        <taxon>Gunneridae</taxon>
        <taxon>Pentapetalae</taxon>
        <taxon>rosids</taxon>
        <taxon>fabids</taxon>
        <taxon>Fagales</taxon>
        <taxon>Fagaceae</taxon>
        <taxon>Fagus</taxon>
    </lineage>
</organism>
<keyword evidence="2" id="KW-0131">Cell cycle</keyword>
<keyword evidence="1" id="KW-0649">Protein kinase inhibitor</keyword>
<dbReference type="GO" id="GO:0005634">
    <property type="term" value="C:nucleus"/>
    <property type="evidence" value="ECO:0007669"/>
    <property type="project" value="TreeGrafter"/>
</dbReference>
<dbReference type="GO" id="GO:0004860">
    <property type="term" value="F:protein kinase inhibitor activity"/>
    <property type="evidence" value="ECO:0007669"/>
    <property type="project" value="UniProtKB-KW"/>
</dbReference>
<evidence type="ECO:0000256" key="2">
    <source>
        <dbReference type="ARBA" id="ARBA00023306"/>
    </source>
</evidence>
<dbReference type="PANTHER" id="PTHR33142">
    <property type="entry name" value="CYCLIN-DEPENDENT PROTEIN KINASE INHIBITOR SMR13"/>
    <property type="match status" value="1"/>
</dbReference>
<dbReference type="GO" id="GO:0032875">
    <property type="term" value="P:regulation of DNA endoreduplication"/>
    <property type="evidence" value="ECO:0007669"/>
    <property type="project" value="InterPro"/>
</dbReference>
<dbReference type="AlphaFoldDB" id="A0A2N9HT91"/>
<accession>A0A2N9HT91</accession>
<evidence type="ECO:0000256" key="1">
    <source>
        <dbReference type="ARBA" id="ARBA00023013"/>
    </source>
</evidence>
<evidence type="ECO:0000313" key="4">
    <source>
        <dbReference type="EMBL" id="SPD17536.1"/>
    </source>
</evidence>
<protein>
    <submittedName>
        <fullName evidence="3">Uncharacterized protein</fullName>
    </submittedName>
</protein>
<sequence>MLEMMENEEAYYYEVGCTTPRHGECRIPVASLPPPAPKKKSFALGKKRVLPKNGYFQPPDLEVLFAMPPGRQECA</sequence>
<dbReference type="PANTHER" id="PTHR33142:SF15">
    <property type="entry name" value="CYCLIN-DEPENDENT PROTEIN KINASE INHIBITOR SMR4"/>
    <property type="match status" value="1"/>
</dbReference>